<protein>
    <submittedName>
        <fullName evidence="1">Uncharacterized protein</fullName>
    </submittedName>
</protein>
<reference evidence="1" key="1">
    <citation type="submission" date="2025-08" db="UniProtKB">
        <authorList>
            <consortium name="Ensembl"/>
        </authorList>
    </citation>
    <scope>IDENTIFICATION</scope>
</reference>
<reference evidence="1" key="2">
    <citation type="submission" date="2025-09" db="UniProtKB">
        <authorList>
            <consortium name="Ensembl"/>
        </authorList>
    </citation>
    <scope>IDENTIFICATION</scope>
</reference>
<sequence>MLPHNFEKMNPNFSDVCWHGCGRTGTLNHMLWTCPDVRTFWAAVTGFIQDLLNEEIPNQFDFCYNNCVGLWLLFQELLVLL</sequence>
<dbReference type="Ensembl" id="ENSNMLT00000009080.1">
    <property type="protein sequence ID" value="ENSNMLP00000007982.1"/>
    <property type="gene ID" value="ENSNMLG00000005677.1"/>
</dbReference>
<proteinExistence type="predicted"/>
<dbReference type="AlphaFoldDB" id="A0A8C6WHM5"/>
<accession>A0A8C6WHM5</accession>
<evidence type="ECO:0000313" key="1">
    <source>
        <dbReference type="Ensembl" id="ENSNMLP00000007982.1"/>
    </source>
</evidence>
<keyword evidence="2" id="KW-1185">Reference proteome</keyword>
<dbReference type="Proteomes" id="UP000694523">
    <property type="component" value="Unplaced"/>
</dbReference>
<evidence type="ECO:0000313" key="2">
    <source>
        <dbReference type="Proteomes" id="UP000694523"/>
    </source>
</evidence>
<organism evidence="1 2">
    <name type="scientific">Neogobius melanostomus</name>
    <name type="common">round goby</name>
    <dbReference type="NCBI Taxonomy" id="47308"/>
    <lineage>
        <taxon>Eukaryota</taxon>
        <taxon>Metazoa</taxon>
        <taxon>Chordata</taxon>
        <taxon>Craniata</taxon>
        <taxon>Vertebrata</taxon>
        <taxon>Euteleostomi</taxon>
        <taxon>Actinopterygii</taxon>
        <taxon>Neopterygii</taxon>
        <taxon>Teleostei</taxon>
        <taxon>Neoteleostei</taxon>
        <taxon>Acanthomorphata</taxon>
        <taxon>Gobiaria</taxon>
        <taxon>Gobiiformes</taxon>
        <taxon>Gobioidei</taxon>
        <taxon>Gobiidae</taxon>
        <taxon>Benthophilinae</taxon>
        <taxon>Neogobiini</taxon>
        <taxon>Neogobius</taxon>
    </lineage>
</organism>
<name>A0A8C6WHM5_9GOBI</name>